<comment type="similarity">
    <text evidence="9">Belongs to the AAA ATPase family.</text>
</comment>
<accession>A0A7S3MVR4</accession>
<reference evidence="12" key="1">
    <citation type="submission" date="2021-01" db="EMBL/GenBank/DDBJ databases">
        <authorList>
            <person name="Corre E."/>
            <person name="Pelletier E."/>
            <person name="Niang G."/>
            <person name="Scheremetjew M."/>
            <person name="Finn R."/>
            <person name="Kale V."/>
            <person name="Holt S."/>
            <person name="Cochrane G."/>
            <person name="Meng A."/>
            <person name="Brown T."/>
            <person name="Cohen L."/>
        </authorList>
    </citation>
    <scope>NUCLEOTIDE SEQUENCE</scope>
    <source>
        <strain evidence="12">S3</strain>
    </source>
</reference>
<keyword evidence="6" id="KW-0378">Hydrolase</keyword>
<dbReference type="InterPro" id="IPR041569">
    <property type="entry name" value="AAA_lid_3"/>
</dbReference>
<dbReference type="Gene3D" id="1.10.8.60">
    <property type="match status" value="1"/>
</dbReference>
<dbReference type="GO" id="GO:0006508">
    <property type="term" value="P:proteolysis"/>
    <property type="evidence" value="ECO:0007669"/>
    <property type="project" value="UniProtKB-KW"/>
</dbReference>
<keyword evidence="4" id="KW-0645">Protease</keyword>
<organism evidence="12">
    <name type="scientific">Strombidium inclinatum</name>
    <dbReference type="NCBI Taxonomy" id="197538"/>
    <lineage>
        <taxon>Eukaryota</taxon>
        <taxon>Sar</taxon>
        <taxon>Alveolata</taxon>
        <taxon>Ciliophora</taxon>
        <taxon>Intramacronucleata</taxon>
        <taxon>Spirotrichea</taxon>
        <taxon>Oligotrichia</taxon>
        <taxon>Strombidiidae</taxon>
        <taxon>Strombidium</taxon>
    </lineage>
</organism>
<dbReference type="EMBL" id="HBIH01002500">
    <property type="protein sequence ID" value="CAE0320456.1"/>
    <property type="molecule type" value="Transcribed_RNA"/>
</dbReference>
<dbReference type="GO" id="GO:0005739">
    <property type="term" value="C:mitochondrion"/>
    <property type="evidence" value="ECO:0007669"/>
    <property type="project" value="TreeGrafter"/>
</dbReference>
<dbReference type="InterPro" id="IPR027417">
    <property type="entry name" value="P-loop_NTPase"/>
</dbReference>
<comment type="similarity">
    <text evidence="3">In the N-terminal section; belongs to the AAA ATPase family.</text>
</comment>
<dbReference type="GO" id="GO:0005524">
    <property type="term" value="F:ATP binding"/>
    <property type="evidence" value="ECO:0007669"/>
    <property type="project" value="UniProtKB-KW"/>
</dbReference>
<feature type="domain" description="AAA+ ATPase" evidence="11">
    <location>
        <begin position="82"/>
        <end position="221"/>
    </location>
</feature>
<evidence type="ECO:0000256" key="8">
    <source>
        <dbReference type="ARBA" id="ARBA00023049"/>
    </source>
</evidence>
<comment type="cofactor">
    <cofactor evidence="1">
        <name>Zn(2+)</name>
        <dbReference type="ChEBI" id="CHEBI:29105"/>
    </cofactor>
</comment>
<dbReference type="FunFam" id="1.10.8.60:FF:000001">
    <property type="entry name" value="ATP-dependent zinc metalloprotease FtsH"/>
    <property type="match status" value="1"/>
</dbReference>
<evidence type="ECO:0000256" key="3">
    <source>
        <dbReference type="ARBA" id="ARBA00010550"/>
    </source>
</evidence>
<proteinExistence type="inferred from homology"/>
<evidence type="ECO:0000256" key="2">
    <source>
        <dbReference type="ARBA" id="ARBA00010044"/>
    </source>
</evidence>
<dbReference type="Pfam" id="PF00004">
    <property type="entry name" value="AAA"/>
    <property type="match status" value="1"/>
</dbReference>
<dbReference type="GO" id="GO:0004222">
    <property type="term" value="F:metalloendopeptidase activity"/>
    <property type="evidence" value="ECO:0007669"/>
    <property type="project" value="InterPro"/>
</dbReference>
<dbReference type="Pfam" id="PF17862">
    <property type="entry name" value="AAA_lid_3"/>
    <property type="match status" value="1"/>
</dbReference>
<evidence type="ECO:0000259" key="11">
    <source>
        <dbReference type="SMART" id="SM00382"/>
    </source>
</evidence>
<dbReference type="PANTHER" id="PTHR23076:SF97">
    <property type="entry name" value="ATP-DEPENDENT ZINC METALLOPROTEASE YME1L1"/>
    <property type="match status" value="1"/>
</dbReference>
<dbReference type="SUPFAM" id="SSF140990">
    <property type="entry name" value="FtsH protease domain-like"/>
    <property type="match status" value="1"/>
</dbReference>
<evidence type="ECO:0000313" key="12">
    <source>
        <dbReference type="EMBL" id="CAE0320456.1"/>
    </source>
</evidence>
<dbReference type="InterPro" id="IPR003959">
    <property type="entry name" value="ATPase_AAA_core"/>
</dbReference>
<dbReference type="InterPro" id="IPR000642">
    <property type="entry name" value="Peptidase_M41"/>
</dbReference>
<dbReference type="Gene3D" id="1.20.58.760">
    <property type="entry name" value="Peptidase M41"/>
    <property type="match status" value="1"/>
</dbReference>
<dbReference type="InterPro" id="IPR003593">
    <property type="entry name" value="AAA+_ATPase"/>
</dbReference>
<protein>
    <recommendedName>
        <fullName evidence="11">AAA+ ATPase domain-containing protein</fullName>
    </recommendedName>
</protein>
<evidence type="ECO:0000256" key="1">
    <source>
        <dbReference type="ARBA" id="ARBA00001947"/>
    </source>
</evidence>
<evidence type="ECO:0000256" key="4">
    <source>
        <dbReference type="ARBA" id="ARBA00022670"/>
    </source>
</evidence>
<name>A0A7S3MVR4_9SPIT</name>
<sequence>MRFPSLVFRVALAFGFCYLITWLINSSQGKMNDKYKFEIKTASDISQRLDDVKGIDEIKEEIENLIKMVQNPDKYRDKGANLHRGVLLFGEPGVGKTLLARAIAGESKCSFIYCTGSSFDEMFVGMGAKRVRELFTEARKHSPCIIFIDEIDSLLSKGRRQSSNEGSSSRATINQFLAEMDGFEKSENILIIGATNHEGILDTAATRPGRFDKKIHVPHPDVAGREEIFKLYLDKISKSGDINAKSLAMMTPGFTGAEIENLVNTAITQAVHREKAMADFNDFEYARDRIMMGIERKSLSMSDKDRLHTAIHEAGHALVCYYTPFAPSLYKATIVSRGPSLGATYMVPNESDAVSQTKQKMIAKIDVGMGGHIAEKLIIGGENISSGCQGDLSGITDIATQAVRHFGMFGQDASFISKDHKETSETHNAKVDETVKNILDESFDRVKTLLESKEKELRELAKQLYLHDYLNAEEMDRIISGKSFDKEVNPEVRQWEEEEYLIKF</sequence>
<dbReference type="InterPro" id="IPR003960">
    <property type="entry name" value="ATPase_AAA_CS"/>
</dbReference>
<keyword evidence="9" id="KW-0067">ATP-binding</keyword>
<dbReference type="AlphaFoldDB" id="A0A7S3MVR4"/>
<dbReference type="FunFam" id="3.40.50.300:FF:002568">
    <property type="entry name" value="Cell division protein (FtsH)"/>
    <property type="match status" value="1"/>
</dbReference>
<dbReference type="Gene3D" id="3.40.50.300">
    <property type="entry name" value="P-loop containing nucleotide triphosphate hydrolases"/>
    <property type="match status" value="1"/>
</dbReference>
<dbReference type="SMART" id="SM00382">
    <property type="entry name" value="AAA"/>
    <property type="match status" value="1"/>
</dbReference>
<keyword evidence="5" id="KW-0479">Metal-binding</keyword>
<evidence type="ECO:0000256" key="6">
    <source>
        <dbReference type="ARBA" id="ARBA00022801"/>
    </source>
</evidence>
<evidence type="ECO:0000256" key="10">
    <source>
        <dbReference type="SAM" id="Phobius"/>
    </source>
</evidence>
<keyword evidence="10" id="KW-0812">Transmembrane</keyword>
<dbReference type="SUPFAM" id="SSF52540">
    <property type="entry name" value="P-loop containing nucleoside triphosphate hydrolases"/>
    <property type="match status" value="1"/>
</dbReference>
<dbReference type="GO" id="GO:0004176">
    <property type="term" value="F:ATP-dependent peptidase activity"/>
    <property type="evidence" value="ECO:0007669"/>
    <property type="project" value="InterPro"/>
</dbReference>
<dbReference type="GO" id="GO:0016887">
    <property type="term" value="F:ATP hydrolysis activity"/>
    <property type="evidence" value="ECO:0007669"/>
    <property type="project" value="InterPro"/>
</dbReference>
<gene>
    <name evidence="12" type="ORF">SINC0208_LOCUS1035</name>
</gene>
<comment type="similarity">
    <text evidence="2">In the C-terminal section; belongs to the peptidase M41 family.</text>
</comment>
<evidence type="ECO:0000256" key="5">
    <source>
        <dbReference type="ARBA" id="ARBA00022723"/>
    </source>
</evidence>
<evidence type="ECO:0000256" key="9">
    <source>
        <dbReference type="RuleBase" id="RU003651"/>
    </source>
</evidence>
<dbReference type="InterPro" id="IPR037219">
    <property type="entry name" value="Peptidase_M41-like"/>
</dbReference>
<feature type="transmembrane region" description="Helical" evidence="10">
    <location>
        <begin position="6"/>
        <end position="24"/>
    </location>
</feature>
<dbReference type="PROSITE" id="PS00674">
    <property type="entry name" value="AAA"/>
    <property type="match status" value="1"/>
</dbReference>
<dbReference type="Pfam" id="PF01434">
    <property type="entry name" value="Peptidase_M41"/>
    <property type="match status" value="1"/>
</dbReference>
<keyword evidence="7" id="KW-0862">Zinc</keyword>
<keyword evidence="10" id="KW-1133">Transmembrane helix</keyword>
<keyword evidence="9" id="KW-0547">Nucleotide-binding</keyword>
<dbReference type="PANTHER" id="PTHR23076">
    <property type="entry name" value="METALLOPROTEASE M41 FTSH"/>
    <property type="match status" value="1"/>
</dbReference>
<evidence type="ECO:0000256" key="7">
    <source>
        <dbReference type="ARBA" id="ARBA00022833"/>
    </source>
</evidence>
<dbReference type="GO" id="GO:0046872">
    <property type="term" value="F:metal ion binding"/>
    <property type="evidence" value="ECO:0007669"/>
    <property type="project" value="UniProtKB-KW"/>
</dbReference>
<keyword evidence="10" id="KW-0472">Membrane</keyword>
<keyword evidence="8" id="KW-0482">Metalloprotease</keyword>